<organism evidence="1 2">
    <name type="scientific">Roridomyces roridus</name>
    <dbReference type="NCBI Taxonomy" id="1738132"/>
    <lineage>
        <taxon>Eukaryota</taxon>
        <taxon>Fungi</taxon>
        <taxon>Dikarya</taxon>
        <taxon>Basidiomycota</taxon>
        <taxon>Agaricomycotina</taxon>
        <taxon>Agaricomycetes</taxon>
        <taxon>Agaricomycetidae</taxon>
        <taxon>Agaricales</taxon>
        <taxon>Marasmiineae</taxon>
        <taxon>Mycenaceae</taxon>
        <taxon>Roridomyces</taxon>
    </lineage>
</organism>
<sequence>MSSAISSRFQEKDFLNSAITAPDGTVQYTITTSTKPQRKFTRTLTEVSDPRAGSLATINWASKTFTIDGDKRPWKELEARHELNRCVVYIRYQMELGTLSFERRYAESAVYGPGLDRPTLCDSPKTMTARCATFSVEHANTASGW</sequence>
<dbReference type="AlphaFoldDB" id="A0AAD7FSB9"/>
<gene>
    <name evidence="1" type="ORF">FB45DRAFT_1024686</name>
</gene>
<evidence type="ECO:0000313" key="1">
    <source>
        <dbReference type="EMBL" id="KAJ7636572.1"/>
    </source>
</evidence>
<comment type="caution">
    <text evidence="1">The sequence shown here is derived from an EMBL/GenBank/DDBJ whole genome shotgun (WGS) entry which is preliminary data.</text>
</comment>
<keyword evidence="2" id="KW-1185">Reference proteome</keyword>
<name>A0AAD7FSB9_9AGAR</name>
<evidence type="ECO:0000313" key="2">
    <source>
        <dbReference type="Proteomes" id="UP001221142"/>
    </source>
</evidence>
<protein>
    <submittedName>
        <fullName evidence="1">Uncharacterized protein</fullName>
    </submittedName>
</protein>
<accession>A0AAD7FSB9</accession>
<dbReference type="EMBL" id="JARKIF010000006">
    <property type="protein sequence ID" value="KAJ7636572.1"/>
    <property type="molecule type" value="Genomic_DNA"/>
</dbReference>
<dbReference type="Proteomes" id="UP001221142">
    <property type="component" value="Unassembled WGS sequence"/>
</dbReference>
<proteinExistence type="predicted"/>
<reference evidence="1" key="1">
    <citation type="submission" date="2023-03" db="EMBL/GenBank/DDBJ databases">
        <title>Massive genome expansion in bonnet fungi (Mycena s.s.) driven by repeated elements and novel gene families across ecological guilds.</title>
        <authorList>
            <consortium name="Lawrence Berkeley National Laboratory"/>
            <person name="Harder C.B."/>
            <person name="Miyauchi S."/>
            <person name="Viragh M."/>
            <person name="Kuo A."/>
            <person name="Thoen E."/>
            <person name="Andreopoulos B."/>
            <person name="Lu D."/>
            <person name="Skrede I."/>
            <person name="Drula E."/>
            <person name="Henrissat B."/>
            <person name="Morin E."/>
            <person name="Kohler A."/>
            <person name="Barry K."/>
            <person name="LaButti K."/>
            <person name="Morin E."/>
            <person name="Salamov A."/>
            <person name="Lipzen A."/>
            <person name="Mereny Z."/>
            <person name="Hegedus B."/>
            <person name="Baldrian P."/>
            <person name="Stursova M."/>
            <person name="Weitz H."/>
            <person name="Taylor A."/>
            <person name="Grigoriev I.V."/>
            <person name="Nagy L.G."/>
            <person name="Martin F."/>
            <person name="Kauserud H."/>
        </authorList>
    </citation>
    <scope>NUCLEOTIDE SEQUENCE</scope>
    <source>
        <strain evidence="1">9284</strain>
    </source>
</reference>